<organism evidence="2">
    <name type="scientific">uncultured Sulfurovum sp</name>
    <dbReference type="NCBI Taxonomy" id="269237"/>
    <lineage>
        <taxon>Bacteria</taxon>
        <taxon>Pseudomonadati</taxon>
        <taxon>Campylobacterota</taxon>
        <taxon>Epsilonproteobacteria</taxon>
        <taxon>Campylobacterales</taxon>
        <taxon>Sulfurovaceae</taxon>
        <taxon>Sulfurovum</taxon>
        <taxon>environmental samples</taxon>
    </lineage>
</organism>
<dbReference type="GO" id="GO:0003677">
    <property type="term" value="F:DNA binding"/>
    <property type="evidence" value="ECO:0007669"/>
    <property type="project" value="InterPro"/>
</dbReference>
<dbReference type="Pfam" id="PF01548">
    <property type="entry name" value="DEDD_Tnp_IS110"/>
    <property type="match status" value="1"/>
</dbReference>
<sequence length="274" mass="31341">MSVAYYFEITEELTPRLTNSQILNRRFTVLNSIGIDVSKSTLNVHISTNEQDLQIDNRLVAVKKLYNKLKKLYKKEIDELIFVFEPTGSYSELLRKFCSEKQIKCFIINPKQFSNYAKALGVEVKNDELDAKVLAQAITLAKTHQIKVPVYDKDVEQIKELMSFYKFTIKQTAQLKGHLESLVAKDGDKFSIKELKKSIVMSKEREKCILEQVHQMIQHNSTYKKAYENITSIVGIGQIGGIALLHLFIKYPEANQRQITSLAGLNPVYKQSGS</sequence>
<dbReference type="GO" id="GO:0006313">
    <property type="term" value="P:DNA transposition"/>
    <property type="evidence" value="ECO:0007669"/>
    <property type="project" value="InterPro"/>
</dbReference>
<reference evidence="2" key="1">
    <citation type="submission" date="2020-01" db="EMBL/GenBank/DDBJ databases">
        <authorList>
            <person name="Meier V. D."/>
            <person name="Meier V D."/>
        </authorList>
    </citation>
    <scope>NUCLEOTIDE SEQUENCE</scope>
    <source>
        <strain evidence="2">HLG_WM_MAG_02</strain>
    </source>
</reference>
<evidence type="ECO:0000259" key="1">
    <source>
        <dbReference type="Pfam" id="PF01548"/>
    </source>
</evidence>
<dbReference type="InterPro" id="IPR002525">
    <property type="entry name" value="Transp_IS110-like_N"/>
</dbReference>
<dbReference type="AlphaFoldDB" id="A0A6S6U3B7"/>
<dbReference type="GO" id="GO:0004803">
    <property type="term" value="F:transposase activity"/>
    <property type="evidence" value="ECO:0007669"/>
    <property type="project" value="InterPro"/>
</dbReference>
<proteinExistence type="predicted"/>
<evidence type="ECO:0000313" key="2">
    <source>
        <dbReference type="EMBL" id="CAA6823750.1"/>
    </source>
</evidence>
<dbReference type="EMBL" id="CACVAZ010000167">
    <property type="protein sequence ID" value="CAA6823750.1"/>
    <property type="molecule type" value="Genomic_DNA"/>
</dbReference>
<feature type="non-terminal residue" evidence="2">
    <location>
        <position position="274"/>
    </location>
</feature>
<name>A0A6S6U3B7_9BACT</name>
<gene>
    <name evidence="2" type="ORF">HELGO_WM54720</name>
</gene>
<dbReference type="PANTHER" id="PTHR33055">
    <property type="entry name" value="TRANSPOSASE FOR INSERTION SEQUENCE ELEMENT IS1111A"/>
    <property type="match status" value="1"/>
</dbReference>
<feature type="domain" description="Transposase IS110-like N-terminal" evidence="1">
    <location>
        <begin position="33"/>
        <end position="183"/>
    </location>
</feature>
<dbReference type="InterPro" id="IPR047650">
    <property type="entry name" value="Transpos_IS110"/>
</dbReference>
<accession>A0A6S6U3B7</accession>
<protein>
    <submittedName>
        <fullName evidence="2">IS110 family transposase</fullName>
    </submittedName>
</protein>